<name>A0A7L4YKJ2_9ACTN</name>
<dbReference type="Proteomes" id="UP000463857">
    <property type="component" value="Chromosome"/>
</dbReference>
<reference evidence="2 3" key="1">
    <citation type="journal article" date="2018" name="Int. J. Syst. Evol. Microbiol.">
        <title>Epidermidibacterium keratini gen. nov., sp. nov., a member of the family Sporichthyaceae, isolated from keratin epidermis.</title>
        <authorList>
            <person name="Lee D.G."/>
            <person name="Trujillo M.E."/>
            <person name="Kang S."/>
            <person name="Nam J.J."/>
            <person name="Kim Y.J."/>
        </authorList>
    </citation>
    <scope>NUCLEOTIDE SEQUENCE [LARGE SCALE GENOMIC DNA]</scope>
    <source>
        <strain evidence="2 3">EPI-7</strain>
    </source>
</reference>
<evidence type="ECO:0000313" key="2">
    <source>
        <dbReference type="EMBL" id="QHB99402.1"/>
    </source>
</evidence>
<sequence>MSRLAPDGIVRLQTVAGRDAVTAWALVLGVLVRREFSGVLDGAGDISVPASALHTRVEASVSSSEYVELPDSVDAQWRATLPPTSGWTPREDLPVSDVIETLEFAGSQLRGLDDAALDGVGDSMLGQTIVMVDRDGPEPVEIPMRLMLAMSRLGFFAGAQEPGAGVVRIATKGAWTVAATLHGAAFRKAASIDLLGLS</sequence>
<organism evidence="2 3">
    <name type="scientific">Epidermidibacterium keratini</name>
    <dbReference type="NCBI Taxonomy" id="1891644"/>
    <lineage>
        <taxon>Bacteria</taxon>
        <taxon>Bacillati</taxon>
        <taxon>Actinomycetota</taxon>
        <taxon>Actinomycetes</taxon>
        <taxon>Sporichthyales</taxon>
        <taxon>Sporichthyaceae</taxon>
        <taxon>Epidermidibacterium</taxon>
    </lineage>
</organism>
<gene>
    <name evidence="2" type="ORF">EK0264_03300</name>
</gene>
<dbReference type="OrthoDB" id="5178111at2"/>
<evidence type="ECO:0000313" key="3">
    <source>
        <dbReference type="Proteomes" id="UP000463857"/>
    </source>
</evidence>
<dbReference type="Pfam" id="PF26572">
    <property type="entry name" value="DUF8185"/>
    <property type="match status" value="1"/>
</dbReference>
<dbReference type="KEGG" id="eke:EK0264_03300"/>
<evidence type="ECO:0000259" key="1">
    <source>
        <dbReference type="Pfam" id="PF26572"/>
    </source>
</evidence>
<protein>
    <recommendedName>
        <fullName evidence="1">DUF8185 domain-containing protein</fullName>
    </recommendedName>
</protein>
<dbReference type="InParanoid" id="A0A7L4YKJ2"/>
<dbReference type="InterPro" id="IPR058498">
    <property type="entry name" value="DUF8185"/>
</dbReference>
<proteinExistence type="predicted"/>
<dbReference type="RefSeq" id="WP_159542854.1">
    <property type="nucleotide sequence ID" value="NZ_CP047156.1"/>
</dbReference>
<accession>A0A7L4YKJ2</accession>
<keyword evidence="3" id="KW-1185">Reference proteome</keyword>
<dbReference type="EMBL" id="CP047156">
    <property type="protein sequence ID" value="QHB99402.1"/>
    <property type="molecule type" value="Genomic_DNA"/>
</dbReference>
<feature type="domain" description="DUF8185" evidence="1">
    <location>
        <begin position="82"/>
        <end position="190"/>
    </location>
</feature>
<dbReference type="AlphaFoldDB" id="A0A7L4YKJ2"/>